<dbReference type="AlphaFoldDB" id="A0A166IIE1"/>
<name>A0A166IIE1_9AGAM</name>
<reference evidence="2 3" key="1">
    <citation type="journal article" date="2016" name="Mol. Biol. Evol.">
        <title>Comparative Genomics of Early-Diverging Mushroom-Forming Fungi Provides Insights into the Origins of Lignocellulose Decay Capabilities.</title>
        <authorList>
            <person name="Nagy L.G."/>
            <person name="Riley R."/>
            <person name="Tritt A."/>
            <person name="Adam C."/>
            <person name="Daum C."/>
            <person name="Floudas D."/>
            <person name="Sun H."/>
            <person name="Yadav J.S."/>
            <person name="Pangilinan J."/>
            <person name="Larsson K.H."/>
            <person name="Matsuura K."/>
            <person name="Barry K."/>
            <person name="Labutti K."/>
            <person name="Kuo R."/>
            <person name="Ohm R.A."/>
            <person name="Bhattacharya S.S."/>
            <person name="Shirouzu T."/>
            <person name="Yoshinaga Y."/>
            <person name="Martin F.M."/>
            <person name="Grigoriev I.V."/>
            <person name="Hibbett D.S."/>
        </authorList>
    </citation>
    <scope>NUCLEOTIDE SEQUENCE [LARGE SCALE GENOMIC DNA]</scope>
    <source>
        <strain evidence="2 3">CBS 109695</strain>
    </source>
</reference>
<dbReference type="Pfam" id="PF18759">
    <property type="entry name" value="Plavaka"/>
    <property type="match status" value="1"/>
</dbReference>
<evidence type="ECO:0000313" key="2">
    <source>
        <dbReference type="EMBL" id="KZP19856.1"/>
    </source>
</evidence>
<gene>
    <name evidence="2" type="ORF">FIBSPDRAFT_1024191</name>
</gene>
<feature type="region of interest" description="Disordered" evidence="1">
    <location>
        <begin position="1"/>
        <end position="20"/>
    </location>
</feature>
<organism evidence="2 3">
    <name type="scientific">Athelia psychrophila</name>
    <dbReference type="NCBI Taxonomy" id="1759441"/>
    <lineage>
        <taxon>Eukaryota</taxon>
        <taxon>Fungi</taxon>
        <taxon>Dikarya</taxon>
        <taxon>Basidiomycota</taxon>
        <taxon>Agaricomycotina</taxon>
        <taxon>Agaricomycetes</taxon>
        <taxon>Agaricomycetidae</taxon>
        <taxon>Atheliales</taxon>
        <taxon>Atheliaceae</taxon>
        <taxon>Athelia</taxon>
    </lineage>
</organism>
<evidence type="ECO:0000313" key="3">
    <source>
        <dbReference type="Proteomes" id="UP000076532"/>
    </source>
</evidence>
<proteinExistence type="predicted"/>
<dbReference type="Proteomes" id="UP000076532">
    <property type="component" value="Unassembled WGS sequence"/>
</dbReference>
<dbReference type="EMBL" id="KV417560">
    <property type="protein sequence ID" value="KZP19856.1"/>
    <property type="molecule type" value="Genomic_DNA"/>
</dbReference>
<dbReference type="InterPro" id="IPR041078">
    <property type="entry name" value="Plavaka"/>
</dbReference>
<dbReference type="STRING" id="436010.A0A166IIE1"/>
<keyword evidence="3" id="KW-1185">Reference proteome</keyword>
<sequence length="859" mass="98823">MLFEDPSIPELAENSWQVEPDDIQTEYHPRSGRDPGIARFQDYGQEAHNSPKQLRDGVPWHPYETRLDFDFSELMLEAALNREQTLRLIALIRRAQSSNGQDSFTIKTYSELIAVHTLAANQYPDFEKRPISVPHKRQLRDYDVYVRPLMKWALSLVDHPRLATNFTWDSERISKYNGYKWICVYHEPWTGDDWWSIQSKLPADASPLCFCLYADKTKLSSFGTEKGYPIMARIANLPVHIRNSNGVGGGQVVGWLPVIADDSAEAGKTSFVNHKNAVWHTAFLEFLDEAKMYSHTGLWHTCGDSILRRLFPIILILSADYEEQCIMALIRGLHGLRACPKCLIPSDKLSDLSQTYEPRTAAETFEILDSVKNLSAEQREETLKANGLRYVPSAFFQMRHSDHYRVLSFDRLHTNMGLFDKHIWGELKKHIETLGRPAIEAVDENIDAIPRWPNLNHFKTIMQVSFTDGSKHEDMLKLMTFATHSVITEEECSLGYLLLRCLRLFLVLDMYTALEVHTEDTIAQGCEAVQAFGKLIKEYIDMAAEDEKFGGKSWDFIKAHLPQHIFDDVRGKGATRNYNTKPNEKLHGPLKDVYRDQTNFKDVATQILKVDHLTWVTRLIRDEIQAFDELTSGSQLPNDVTDLDDFKKFSIGSKLPSCTLEQMLLARGAELIFTNFRARLNKFWSTELGYQVLNVILPVLINVLTSIQLQEYCFLKVTYESLVDWRIAQNYLRCSPQFHNQPRYDFVMYESKGKLIFAQLKLVFQCHMNSEKAGQQTLALALVQPFDERIPAAERPRKDKELGLLRYRARHIKECTLIALGSIIRGALLVQDPLVPDERLVVDVIDTDMFLRLLALHRM</sequence>
<evidence type="ECO:0000256" key="1">
    <source>
        <dbReference type="SAM" id="MobiDB-lite"/>
    </source>
</evidence>
<protein>
    <submittedName>
        <fullName evidence="2">Uncharacterized protein</fullName>
    </submittedName>
</protein>
<dbReference type="OrthoDB" id="3239511at2759"/>
<accession>A0A166IIE1</accession>